<dbReference type="SUPFAM" id="SSF52172">
    <property type="entry name" value="CheY-like"/>
    <property type="match status" value="1"/>
</dbReference>
<dbReference type="Pfam" id="PF00072">
    <property type="entry name" value="Response_reg"/>
    <property type="match status" value="1"/>
</dbReference>
<dbReference type="InterPro" id="IPR001789">
    <property type="entry name" value="Sig_transdc_resp-reg_receiver"/>
</dbReference>
<reference evidence="9" key="1">
    <citation type="journal article" date="2019" name="Int. J. Syst. Evol. Microbiol.">
        <title>The Global Catalogue of Microorganisms (GCM) 10K type strain sequencing project: providing services to taxonomists for standard genome sequencing and annotation.</title>
        <authorList>
            <consortium name="The Broad Institute Genomics Platform"/>
            <consortium name="The Broad Institute Genome Sequencing Center for Infectious Disease"/>
            <person name="Wu L."/>
            <person name="Ma J."/>
        </authorList>
    </citation>
    <scope>NUCLEOTIDE SEQUENCE [LARGE SCALE GENOMIC DNA]</scope>
    <source>
        <strain evidence="9">KCTC 52416</strain>
    </source>
</reference>
<evidence type="ECO:0000313" key="9">
    <source>
        <dbReference type="Proteomes" id="UP001595526"/>
    </source>
</evidence>
<evidence type="ECO:0000259" key="7">
    <source>
        <dbReference type="PROSITE" id="PS50110"/>
    </source>
</evidence>
<dbReference type="InterPro" id="IPR039420">
    <property type="entry name" value="WalR-like"/>
</dbReference>
<dbReference type="Proteomes" id="UP001595526">
    <property type="component" value="Unassembled WGS sequence"/>
</dbReference>
<evidence type="ECO:0000313" key="8">
    <source>
        <dbReference type="EMBL" id="MFC3196664.1"/>
    </source>
</evidence>
<dbReference type="SUPFAM" id="SSF46894">
    <property type="entry name" value="C-terminal effector domain of the bipartite response regulators"/>
    <property type="match status" value="1"/>
</dbReference>
<feature type="domain" description="Response regulatory" evidence="7">
    <location>
        <begin position="4"/>
        <end position="120"/>
    </location>
</feature>
<dbReference type="PRINTS" id="PR00038">
    <property type="entry name" value="HTHLUXR"/>
</dbReference>
<dbReference type="CDD" id="cd17535">
    <property type="entry name" value="REC_NarL-like"/>
    <property type="match status" value="1"/>
</dbReference>
<sequence>MPMHIAIADDHSAVRLGMKYLVRGWMPECTVHLAADLPALLELLSLEKMDMIVLDINIPGGNNFQMISMIRNLQPSVRILMLSAYEEDLYAMRYIDSGADGYLQKDSDEDDILEALNAVLAGKKYLSSELKNHLLQSRLNQKAYSHNNPIEYLTNRELEISRLLIDGKGVGEIAKALFIHTSTVGTYKSKIFEKLCVRNIRELMDAFSMHGWAK</sequence>
<dbReference type="PANTHER" id="PTHR43214:SF41">
    <property type="entry name" value="NITRATE_NITRITE RESPONSE REGULATOR PROTEIN NARP"/>
    <property type="match status" value="1"/>
</dbReference>
<gene>
    <name evidence="8" type="ORF">ACFOET_03470</name>
</gene>
<feature type="modified residue" description="4-aspartylphosphate" evidence="5">
    <location>
        <position position="55"/>
    </location>
</feature>
<keyword evidence="3" id="KW-0238">DNA-binding</keyword>
<protein>
    <submittedName>
        <fullName evidence="8">Response regulator</fullName>
    </submittedName>
</protein>
<dbReference type="PROSITE" id="PS50110">
    <property type="entry name" value="RESPONSE_REGULATORY"/>
    <property type="match status" value="1"/>
</dbReference>
<evidence type="ECO:0000256" key="5">
    <source>
        <dbReference type="PROSITE-ProRule" id="PRU00169"/>
    </source>
</evidence>
<dbReference type="CDD" id="cd06170">
    <property type="entry name" value="LuxR_C_like"/>
    <property type="match status" value="1"/>
</dbReference>
<feature type="domain" description="HTH luxR-type" evidence="6">
    <location>
        <begin position="146"/>
        <end position="211"/>
    </location>
</feature>
<evidence type="ECO:0000256" key="4">
    <source>
        <dbReference type="ARBA" id="ARBA00023163"/>
    </source>
</evidence>
<keyword evidence="2" id="KW-0805">Transcription regulation</keyword>
<dbReference type="Gene3D" id="3.40.50.2300">
    <property type="match status" value="1"/>
</dbReference>
<dbReference type="Pfam" id="PF00196">
    <property type="entry name" value="GerE"/>
    <property type="match status" value="1"/>
</dbReference>
<accession>A0ABV7JIH8</accession>
<comment type="caution">
    <text evidence="8">The sequence shown here is derived from an EMBL/GenBank/DDBJ whole genome shotgun (WGS) entry which is preliminary data.</text>
</comment>
<evidence type="ECO:0000256" key="1">
    <source>
        <dbReference type="ARBA" id="ARBA00022553"/>
    </source>
</evidence>
<dbReference type="SMART" id="SM00448">
    <property type="entry name" value="REC"/>
    <property type="match status" value="1"/>
</dbReference>
<dbReference type="EMBL" id="JBHRTA010000008">
    <property type="protein sequence ID" value="MFC3196664.1"/>
    <property type="molecule type" value="Genomic_DNA"/>
</dbReference>
<organism evidence="8 9">
    <name type="scientific">Parapedobacter deserti</name>
    <dbReference type="NCBI Taxonomy" id="1912957"/>
    <lineage>
        <taxon>Bacteria</taxon>
        <taxon>Pseudomonadati</taxon>
        <taxon>Bacteroidota</taxon>
        <taxon>Sphingobacteriia</taxon>
        <taxon>Sphingobacteriales</taxon>
        <taxon>Sphingobacteriaceae</taxon>
        <taxon>Parapedobacter</taxon>
    </lineage>
</organism>
<dbReference type="RefSeq" id="WP_379019585.1">
    <property type="nucleotide sequence ID" value="NZ_JBHRTA010000008.1"/>
</dbReference>
<dbReference type="InterPro" id="IPR000792">
    <property type="entry name" value="Tscrpt_reg_LuxR_C"/>
</dbReference>
<keyword evidence="1 5" id="KW-0597">Phosphoprotein</keyword>
<dbReference type="PANTHER" id="PTHR43214">
    <property type="entry name" value="TWO-COMPONENT RESPONSE REGULATOR"/>
    <property type="match status" value="1"/>
</dbReference>
<dbReference type="PROSITE" id="PS50043">
    <property type="entry name" value="HTH_LUXR_2"/>
    <property type="match status" value="1"/>
</dbReference>
<name>A0ABV7JIH8_9SPHI</name>
<proteinExistence type="predicted"/>
<keyword evidence="4" id="KW-0804">Transcription</keyword>
<dbReference type="InterPro" id="IPR016032">
    <property type="entry name" value="Sig_transdc_resp-reg_C-effctor"/>
</dbReference>
<dbReference type="InterPro" id="IPR011006">
    <property type="entry name" value="CheY-like_superfamily"/>
</dbReference>
<evidence type="ECO:0000256" key="3">
    <source>
        <dbReference type="ARBA" id="ARBA00023125"/>
    </source>
</evidence>
<evidence type="ECO:0000259" key="6">
    <source>
        <dbReference type="PROSITE" id="PS50043"/>
    </source>
</evidence>
<evidence type="ECO:0000256" key="2">
    <source>
        <dbReference type="ARBA" id="ARBA00023015"/>
    </source>
</evidence>
<keyword evidence="9" id="KW-1185">Reference proteome</keyword>
<dbReference type="SMART" id="SM00421">
    <property type="entry name" value="HTH_LUXR"/>
    <property type="match status" value="1"/>
</dbReference>
<dbReference type="InterPro" id="IPR058245">
    <property type="entry name" value="NreC/VraR/RcsB-like_REC"/>
</dbReference>